<dbReference type="InterPro" id="IPR050777">
    <property type="entry name" value="SET2_Histone-Lys_MeTrsfase"/>
</dbReference>
<reference evidence="9" key="2">
    <citation type="submission" date="2021-01" db="EMBL/GenBank/DDBJ databases">
        <authorList>
            <person name="Kang M."/>
        </authorList>
    </citation>
    <scope>NUCLEOTIDE SEQUENCE</scope>
    <source>
        <strain evidence="9">KACC 17527</strain>
    </source>
</reference>
<evidence type="ECO:0000259" key="7">
    <source>
        <dbReference type="PROSITE" id="PS50280"/>
    </source>
</evidence>
<evidence type="ECO:0000256" key="6">
    <source>
        <dbReference type="SAM" id="MobiDB-lite"/>
    </source>
</evidence>
<evidence type="ECO:0000256" key="4">
    <source>
        <dbReference type="ARBA" id="ARBA00022679"/>
    </source>
</evidence>
<dbReference type="GO" id="GO:0005694">
    <property type="term" value="C:chromosome"/>
    <property type="evidence" value="ECO:0007669"/>
    <property type="project" value="UniProtKB-SubCell"/>
</dbReference>
<gene>
    <name evidence="9" type="ORF">JJB11_06495</name>
</gene>
<organism evidence="9 10">
    <name type="scientific">Ramlibacter ginsenosidimutans</name>
    <dbReference type="NCBI Taxonomy" id="502333"/>
    <lineage>
        <taxon>Bacteria</taxon>
        <taxon>Pseudomonadati</taxon>
        <taxon>Pseudomonadota</taxon>
        <taxon>Betaproteobacteria</taxon>
        <taxon>Burkholderiales</taxon>
        <taxon>Comamonadaceae</taxon>
        <taxon>Ramlibacter</taxon>
    </lineage>
</organism>
<evidence type="ECO:0000256" key="1">
    <source>
        <dbReference type="ARBA" id="ARBA00004286"/>
    </source>
</evidence>
<sequence length="175" mass="19693">MPAKSPASPRAAAPRKSPAAKAAPRTNRRIQVRKSGVHGKGVFALQDIPEGETLIEYVGEIITWKEAQRRHPWNPDDPNHTFYFHVDDGRVIDAAVGGNAARWINHSCNPNCEADEEEGRVFIKTLRNIKAGEELNYDYGLIIDEPYTKKLKAEYPCWCGSKNCRGTLLAPKRRR</sequence>
<dbReference type="PANTHER" id="PTHR22884">
    <property type="entry name" value="SET DOMAIN PROTEINS"/>
    <property type="match status" value="1"/>
</dbReference>
<keyword evidence="3" id="KW-0489">Methyltransferase</keyword>
<evidence type="ECO:0000256" key="3">
    <source>
        <dbReference type="ARBA" id="ARBA00022603"/>
    </source>
</evidence>
<dbReference type="InterPro" id="IPR001214">
    <property type="entry name" value="SET_dom"/>
</dbReference>
<evidence type="ECO:0000259" key="8">
    <source>
        <dbReference type="PROSITE" id="PS50868"/>
    </source>
</evidence>
<evidence type="ECO:0000313" key="10">
    <source>
        <dbReference type="Proteomes" id="UP000630528"/>
    </source>
</evidence>
<dbReference type="Proteomes" id="UP000630528">
    <property type="component" value="Unassembled WGS sequence"/>
</dbReference>
<evidence type="ECO:0000256" key="2">
    <source>
        <dbReference type="ARBA" id="ARBA00022454"/>
    </source>
</evidence>
<dbReference type="AlphaFoldDB" id="A0A934TR01"/>
<comment type="subcellular location">
    <subcellularLocation>
        <location evidence="1">Chromosome</location>
    </subcellularLocation>
</comment>
<dbReference type="GO" id="GO:0032259">
    <property type="term" value="P:methylation"/>
    <property type="evidence" value="ECO:0007669"/>
    <property type="project" value="UniProtKB-KW"/>
</dbReference>
<dbReference type="EMBL" id="JAEPWM010000002">
    <property type="protein sequence ID" value="MBK6005739.1"/>
    <property type="molecule type" value="Genomic_DNA"/>
</dbReference>
<feature type="compositionally biased region" description="Low complexity" evidence="6">
    <location>
        <begin position="1"/>
        <end position="25"/>
    </location>
</feature>
<keyword evidence="2" id="KW-0158">Chromosome</keyword>
<keyword evidence="10" id="KW-1185">Reference proteome</keyword>
<dbReference type="PROSITE" id="PS50280">
    <property type="entry name" value="SET"/>
    <property type="match status" value="1"/>
</dbReference>
<name>A0A934TR01_9BURK</name>
<proteinExistence type="predicted"/>
<dbReference type="InterPro" id="IPR046341">
    <property type="entry name" value="SET_dom_sf"/>
</dbReference>
<dbReference type="InterPro" id="IPR003616">
    <property type="entry name" value="Post-SET_dom"/>
</dbReference>
<evidence type="ECO:0000313" key="9">
    <source>
        <dbReference type="EMBL" id="MBK6005739.1"/>
    </source>
</evidence>
<protein>
    <submittedName>
        <fullName evidence="9">SET domain-containing protein-lysine N-methyltransferase</fullName>
    </submittedName>
</protein>
<dbReference type="SMART" id="SM00317">
    <property type="entry name" value="SET"/>
    <property type="match status" value="1"/>
</dbReference>
<keyword evidence="5" id="KW-0949">S-adenosyl-L-methionine</keyword>
<evidence type="ECO:0000256" key="5">
    <source>
        <dbReference type="ARBA" id="ARBA00022691"/>
    </source>
</evidence>
<dbReference type="PROSITE" id="PS50868">
    <property type="entry name" value="POST_SET"/>
    <property type="match status" value="1"/>
</dbReference>
<dbReference type="Gene3D" id="2.170.270.10">
    <property type="entry name" value="SET domain"/>
    <property type="match status" value="1"/>
</dbReference>
<reference evidence="9" key="1">
    <citation type="journal article" date="2012" name="J. Microbiol. Biotechnol.">
        <title>Ramlibacter ginsenosidimutans sp. nov., with ginsenoside-converting activity.</title>
        <authorList>
            <person name="Wang L."/>
            <person name="An D.S."/>
            <person name="Kim S.G."/>
            <person name="Jin F.X."/>
            <person name="Kim S.C."/>
            <person name="Lee S.T."/>
            <person name="Im W.T."/>
        </authorList>
    </citation>
    <scope>NUCLEOTIDE SEQUENCE</scope>
    <source>
        <strain evidence="9">KACC 17527</strain>
    </source>
</reference>
<accession>A0A934TR01</accession>
<keyword evidence="4" id="KW-0808">Transferase</keyword>
<feature type="region of interest" description="Disordered" evidence="6">
    <location>
        <begin position="1"/>
        <end position="29"/>
    </location>
</feature>
<dbReference type="Pfam" id="PF00856">
    <property type="entry name" value="SET"/>
    <property type="match status" value="1"/>
</dbReference>
<dbReference type="SUPFAM" id="SSF82199">
    <property type="entry name" value="SET domain"/>
    <property type="match status" value="1"/>
</dbReference>
<dbReference type="GO" id="GO:0008168">
    <property type="term" value="F:methyltransferase activity"/>
    <property type="evidence" value="ECO:0007669"/>
    <property type="project" value="UniProtKB-KW"/>
</dbReference>
<comment type="caution">
    <text evidence="9">The sequence shown here is derived from an EMBL/GenBank/DDBJ whole genome shotgun (WGS) entry which is preliminary data.</text>
</comment>
<feature type="domain" description="Post-SET" evidence="8">
    <location>
        <begin position="153"/>
        <end position="169"/>
    </location>
</feature>
<feature type="domain" description="SET" evidence="7">
    <location>
        <begin position="28"/>
        <end position="140"/>
    </location>
</feature>